<name>A0A430J7Q5_9BACL</name>
<dbReference type="RefSeq" id="WP_126143978.1">
    <property type="nucleotide sequence ID" value="NZ_RXHU01000082.1"/>
</dbReference>
<evidence type="ECO:0000313" key="1">
    <source>
        <dbReference type="EMBL" id="RTE05507.1"/>
    </source>
</evidence>
<comment type="caution">
    <text evidence="1">The sequence shown here is derived from an EMBL/GenBank/DDBJ whole genome shotgun (WGS) entry which is preliminary data.</text>
</comment>
<gene>
    <name evidence="1" type="ORF">EJQ19_25130</name>
</gene>
<sequence length="85" mass="9700">MSDKAVKIIESVLKTIIEQRKRDISKMMLYVYPGSPLLEEGYVKTKYGVLVVTENPWATKGTAYIREETSKGSAFAWVSRRQVTK</sequence>
<reference evidence="1 2" key="1">
    <citation type="submission" date="2018-12" db="EMBL/GenBank/DDBJ databases">
        <title>Bacillus ochoae sp. nov., Paenibacillus whitsoniae sp. nov., Paenibacillus spiritus sp. nov. Isolated from the Mars Exploration Rover during spacecraft assembly.</title>
        <authorList>
            <person name="Seuylemezian A."/>
            <person name="Vaishampayan P."/>
        </authorList>
    </citation>
    <scope>NUCLEOTIDE SEQUENCE [LARGE SCALE GENOMIC DNA]</scope>
    <source>
        <strain evidence="1 2">MER 54</strain>
    </source>
</reference>
<keyword evidence="2" id="KW-1185">Reference proteome</keyword>
<protein>
    <submittedName>
        <fullName evidence="1">Uncharacterized protein</fullName>
    </submittedName>
</protein>
<organism evidence="1 2">
    <name type="scientific">Paenibacillus whitsoniae</name>
    <dbReference type="NCBI Taxonomy" id="2496558"/>
    <lineage>
        <taxon>Bacteria</taxon>
        <taxon>Bacillati</taxon>
        <taxon>Bacillota</taxon>
        <taxon>Bacilli</taxon>
        <taxon>Bacillales</taxon>
        <taxon>Paenibacillaceae</taxon>
        <taxon>Paenibacillus</taxon>
    </lineage>
</organism>
<dbReference type="OrthoDB" id="2660807at2"/>
<proteinExistence type="predicted"/>
<dbReference type="EMBL" id="RXHU01000082">
    <property type="protein sequence ID" value="RTE05507.1"/>
    <property type="molecule type" value="Genomic_DNA"/>
</dbReference>
<accession>A0A430J7Q5</accession>
<dbReference type="AlphaFoldDB" id="A0A430J7Q5"/>
<dbReference type="Proteomes" id="UP000276128">
    <property type="component" value="Unassembled WGS sequence"/>
</dbReference>
<evidence type="ECO:0000313" key="2">
    <source>
        <dbReference type="Proteomes" id="UP000276128"/>
    </source>
</evidence>